<dbReference type="PROSITE" id="PS51677">
    <property type="entry name" value="NODB"/>
    <property type="match status" value="1"/>
</dbReference>
<dbReference type="Pfam" id="PF01522">
    <property type="entry name" value="Polysacc_deac_1"/>
    <property type="match status" value="1"/>
</dbReference>
<dbReference type="InterPro" id="IPR002509">
    <property type="entry name" value="NODB_dom"/>
</dbReference>
<evidence type="ECO:0000313" key="4">
    <source>
        <dbReference type="Proteomes" id="UP001229346"/>
    </source>
</evidence>
<keyword evidence="4" id="KW-1185">Reference proteome</keyword>
<keyword evidence="1" id="KW-1133">Transmembrane helix</keyword>
<feature type="domain" description="NodB homology" evidence="2">
    <location>
        <begin position="103"/>
        <end position="288"/>
    </location>
</feature>
<dbReference type="SUPFAM" id="SSF88713">
    <property type="entry name" value="Glycoside hydrolase/deacetylase"/>
    <property type="match status" value="1"/>
</dbReference>
<proteinExistence type="predicted"/>
<dbReference type="Proteomes" id="UP001229346">
    <property type="component" value="Unassembled WGS sequence"/>
</dbReference>
<dbReference type="RefSeq" id="WP_307206404.1">
    <property type="nucleotide sequence ID" value="NZ_JAUSSU010000009.1"/>
</dbReference>
<name>A0ABT9UA10_PAEHA</name>
<evidence type="ECO:0000313" key="3">
    <source>
        <dbReference type="EMBL" id="MDQ0115029.1"/>
    </source>
</evidence>
<sequence length="448" mass="49128">MRRTMQAAICVIVVWFTMVELGGWAVYKGEAAVEATATEPPAFAPASPIRHAEKQPLLAEPAAYEAADDAETEHAAVKKESAAQTERAAGETVFPAQPKPNGKTVYLTFDDGPSKHTEQVLDILKAEGVKATFFMLGEHVEQHPDIARRVLEEGHAIGNHSYNHKYEKLYGSFAEFAEQVMKADEAIFGATGVRTSLFRAPGGTYSNFDQGYFDAMAEAGYIVHDWNVDSGDSKRRGVPASEIIATVKNSKLADSLNVLLHDGGGHEESANALPAIISYYKDKGYSFAPITEEVTPIHFTLAKKLKWSRPAVLENEKAALVQYAGQIARERMQLPQPAGMEPNLVLHKGEEQLVLTPEEYDLSGGSIKVPLTKLAEWIGGSAELDPDSGVIETYYNGEQVYWLSDYALGGVQGKAEAAIVPVRSTLKKFGFAISDYVYDEERREIWVK</sequence>
<keyword evidence="1" id="KW-0812">Transmembrane</keyword>
<dbReference type="PANTHER" id="PTHR10587">
    <property type="entry name" value="GLYCOSYL TRANSFERASE-RELATED"/>
    <property type="match status" value="1"/>
</dbReference>
<organism evidence="3 4">
    <name type="scientific">Paenibacillus harenae</name>
    <dbReference type="NCBI Taxonomy" id="306543"/>
    <lineage>
        <taxon>Bacteria</taxon>
        <taxon>Bacillati</taxon>
        <taxon>Bacillota</taxon>
        <taxon>Bacilli</taxon>
        <taxon>Bacillales</taxon>
        <taxon>Paenibacillaceae</taxon>
        <taxon>Paenibacillus</taxon>
    </lineage>
</organism>
<gene>
    <name evidence="3" type="ORF">J2T15_004486</name>
</gene>
<keyword evidence="1" id="KW-0472">Membrane</keyword>
<protein>
    <submittedName>
        <fullName evidence="3">Peptidoglycan/xylan/chitin deacetylase (PgdA/CDA1 family)</fullName>
    </submittedName>
</protein>
<evidence type="ECO:0000259" key="2">
    <source>
        <dbReference type="PROSITE" id="PS51677"/>
    </source>
</evidence>
<dbReference type="InterPro" id="IPR011330">
    <property type="entry name" value="Glyco_hydro/deAcase_b/a-brl"/>
</dbReference>
<dbReference type="InterPro" id="IPR050248">
    <property type="entry name" value="Polysacc_deacetylase_ArnD"/>
</dbReference>
<comment type="caution">
    <text evidence="3">The sequence shown here is derived from an EMBL/GenBank/DDBJ whole genome shotgun (WGS) entry which is preliminary data.</text>
</comment>
<dbReference type="Gene3D" id="3.20.20.370">
    <property type="entry name" value="Glycoside hydrolase/deacetylase"/>
    <property type="match status" value="1"/>
</dbReference>
<dbReference type="PANTHER" id="PTHR10587:SF125">
    <property type="entry name" value="POLYSACCHARIDE DEACETYLASE YHEN-RELATED"/>
    <property type="match status" value="1"/>
</dbReference>
<feature type="transmembrane region" description="Helical" evidence="1">
    <location>
        <begin position="7"/>
        <end position="27"/>
    </location>
</feature>
<reference evidence="3 4" key="1">
    <citation type="submission" date="2023-07" db="EMBL/GenBank/DDBJ databases">
        <title>Sorghum-associated microbial communities from plants grown in Nebraska, USA.</title>
        <authorList>
            <person name="Schachtman D."/>
        </authorList>
    </citation>
    <scope>NUCLEOTIDE SEQUENCE [LARGE SCALE GENOMIC DNA]</scope>
    <source>
        <strain evidence="3 4">CC482</strain>
    </source>
</reference>
<dbReference type="EMBL" id="JAUSSU010000009">
    <property type="protein sequence ID" value="MDQ0115029.1"/>
    <property type="molecule type" value="Genomic_DNA"/>
</dbReference>
<dbReference type="CDD" id="cd10944">
    <property type="entry name" value="CE4_SmPgdA_like"/>
    <property type="match status" value="1"/>
</dbReference>
<accession>A0ABT9UA10</accession>
<evidence type="ECO:0000256" key="1">
    <source>
        <dbReference type="SAM" id="Phobius"/>
    </source>
</evidence>